<dbReference type="RefSeq" id="WP_029269549.1">
    <property type="nucleotide sequence ID" value="NZ_JAGIKX010000010.1"/>
</dbReference>
<sequence>MIVREHPNHFIMIEQDNHAQLSGEMIANWNDSLFIDTKFKKTVEFAIFHHDCGWKSFDKQPFWNDEKMAPFTFTNFPILPKTVLYKHGIDEVEKEDEYAALLCSMHYMRFLLNRRTQEAKIFVQKEKERRNRIIRSLSTFDSYLFDFHYGLLQLCDNLSLYICLNEPGTSKEEEHFFYRDGIPLSTSLHGFQQDKLKTEWVDKDTVTINEFPFASKLTLTLKQKVISKKLIANKGLDKSYQDAPYEHVKIRLVP</sequence>
<evidence type="ECO:0000313" key="1">
    <source>
        <dbReference type="EMBL" id="MBP2257534.1"/>
    </source>
</evidence>
<accession>A0ABS4S7Q1</accession>
<evidence type="ECO:0008006" key="3">
    <source>
        <dbReference type="Google" id="ProtNLM"/>
    </source>
</evidence>
<reference evidence="1 2" key="1">
    <citation type="submission" date="2021-03" db="EMBL/GenBank/DDBJ databases">
        <title>Genomic Encyclopedia of Type Strains, Phase IV (KMG-IV): sequencing the most valuable type-strain genomes for metagenomic binning, comparative biology and taxonomic classification.</title>
        <authorList>
            <person name="Goeker M."/>
        </authorList>
    </citation>
    <scope>NUCLEOTIDE SEQUENCE [LARGE SCALE GENOMIC DNA]</scope>
    <source>
        <strain evidence="1 2">DSM 25790</strain>
    </source>
</reference>
<keyword evidence="2" id="KW-1185">Reference proteome</keyword>
<comment type="caution">
    <text evidence="1">The sequence shown here is derived from an EMBL/GenBank/DDBJ whole genome shotgun (WGS) entry which is preliminary data.</text>
</comment>
<evidence type="ECO:0000313" key="2">
    <source>
        <dbReference type="Proteomes" id="UP001519294"/>
    </source>
</evidence>
<organism evidence="1 2">
    <name type="scientific">Virgibacillus alimentarius</name>
    <dbReference type="NCBI Taxonomy" id="698769"/>
    <lineage>
        <taxon>Bacteria</taxon>
        <taxon>Bacillati</taxon>
        <taxon>Bacillota</taxon>
        <taxon>Bacilli</taxon>
        <taxon>Bacillales</taxon>
        <taxon>Bacillaceae</taxon>
        <taxon>Virgibacillus</taxon>
    </lineage>
</organism>
<name>A0ABS4S7Q1_9BACI</name>
<dbReference type="Proteomes" id="UP001519294">
    <property type="component" value="Unassembled WGS sequence"/>
</dbReference>
<dbReference type="InterPro" id="IPR024992">
    <property type="entry name" value="DUF3891"/>
</dbReference>
<dbReference type="Pfam" id="PF13030">
    <property type="entry name" value="DUF3891"/>
    <property type="match status" value="1"/>
</dbReference>
<proteinExistence type="predicted"/>
<dbReference type="EMBL" id="JAGIKX010000010">
    <property type="protein sequence ID" value="MBP2257534.1"/>
    <property type="molecule type" value="Genomic_DNA"/>
</dbReference>
<gene>
    <name evidence="1" type="ORF">J2Z81_001482</name>
</gene>
<protein>
    <recommendedName>
        <fullName evidence="3">Serine hydroxymethyltransferase</fullName>
    </recommendedName>
</protein>